<comment type="subcellular location">
    <subcellularLocation>
        <location evidence="2">Membrane</location>
        <topology evidence="2">Single-pass type IV membrane protein</topology>
    </subcellularLocation>
    <subcellularLocation>
        <location evidence="1">Mitochondrion</location>
    </subcellularLocation>
</comment>
<name>A0A8H4H0J3_9EURO</name>
<evidence type="ECO:0000256" key="17">
    <source>
        <dbReference type="ARBA" id="ARBA00022989"/>
    </source>
</evidence>
<evidence type="ECO:0000256" key="13">
    <source>
        <dbReference type="ARBA" id="ARBA00022777"/>
    </source>
</evidence>
<dbReference type="Gene3D" id="3.40.630.30">
    <property type="match status" value="1"/>
</dbReference>
<dbReference type="GO" id="GO:0005524">
    <property type="term" value="F:ATP binding"/>
    <property type="evidence" value="ECO:0007669"/>
    <property type="project" value="UniProtKB-KW"/>
</dbReference>
<dbReference type="Pfam" id="PF01118">
    <property type="entry name" value="Semialdhyde_dh"/>
    <property type="match status" value="1"/>
</dbReference>
<evidence type="ECO:0000256" key="16">
    <source>
        <dbReference type="ARBA" id="ARBA00022946"/>
    </source>
</evidence>
<evidence type="ECO:0000256" key="21">
    <source>
        <dbReference type="ARBA" id="ARBA00023136"/>
    </source>
</evidence>
<evidence type="ECO:0000256" key="14">
    <source>
        <dbReference type="ARBA" id="ARBA00022840"/>
    </source>
</evidence>
<evidence type="ECO:0000256" key="19">
    <source>
        <dbReference type="ARBA" id="ARBA00023054"/>
    </source>
</evidence>
<evidence type="ECO:0000256" key="12">
    <source>
        <dbReference type="ARBA" id="ARBA00022741"/>
    </source>
</evidence>
<evidence type="ECO:0000313" key="30">
    <source>
        <dbReference type="Proteomes" id="UP000653565"/>
    </source>
</evidence>
<comment type="pathway">
    <text evidence="3">Amino-acid biosynthesis; L-arginine biosynthesis; N(2)-acetyl-L-ornithine from L-glutamate: step 2/4.</text>
</comment>
<dbReference type="GO" id="GO:0005768">
    <property type="term" value="C:endosome"/>
    <property type="evidence" value="ECO:0007669"/>
    <property type="project" value="UniProtKB-ARBA"/>
</dbReference>
<keyword evidence="21 26" id="KW-0472">Membrane</keyword>
<dbReference type="NCBIfam" id="NF003387">
    <property type="entry name" value="PRK04531.1-2"/>
    <property type="match status" value="1"/>
</dbReference>
<keyword evidence="30" id="KW-1185">Reference proteome</keyword>
<dbReference type="GO" id="GO:0051287">
    <property type="term" value="F:NAD binding"/>
    <property type="evidence" value="ECO:0007669"/>
    <property type="project" value="InterPro"/>
</dbReference>
<keyword evidence="18" id="KW-0560">Oxidoreductase</keyword>
<dbReference type="Pfam" id="PF00696">
    <property type="entry name" value="AA_kinase"/>
    <property type="match status" value="1"/>
</dbReference>
<feature type="region of interest" description="Disordered" evidence="25">
    <location>
        <begin position="1"/>
        <end position="34"/>
    </location>
</feature>
<keyword evidence="17 26" id="KW-1133">Transmembrane helix</keyword>
<dbReference type="CDD" id="cd04252">
    <property type="entry name" value="AAK_NAGK-fArgBP"/>
    <property type="match status" value="1"/>
</dbReference>
<dbReference type="InterPro" id="IPR036291">
    <property type="entry name" value="NAD(P)-bd_dom_sf"/>
</dbReference>
<dbReference type="Gene3D" id="3.40.50.720">
    <property type="entry name" value="NAD(P)-binding Rossmann-like Domain"/>
    <property type="match status" value="1"/>
</dbReference>
<feature type="region of interest" description="Disordered" evidence="25">
    <location>
        <begin position="718"/>
        <end position="739"/>
    </location>
</feature>
<dbReference type="CDD" id="cd15874">
    <property type="entry name" value="R-SNARE_Snc1"/>
    <property type="match status" value="1"/>
</dbReference>
<evidence type="ECO:0000256" key="20">
    <source>
        <dbReference type="ARBA" id="ARBA00023128"/>
    </source>
</evidence>
<dbReference type="PROSITE" id="PS01224">
    <property type="entry name" value="ARGC"/>
    <property type="match status" value="1"/>
</dbReference>
<keyword evidence="22" id="KW-0511">Multifunctional enzyme</keyword>
<keyword evidence="13" id="KW-0418">Kinase</keyword>
<dbReference type="UniPathway" id="UPA00068">
    <property type="reaction ID" value="UER00107"/>
</dbReference>
<accession>A0A8H4H0J3</accession>
<dbReference type="InterPro" id="IPR006855">
    <property type="entry name" value="Vertebrate-like_GNAT_dom"/>
</dbReference>
<keyword evidence="8" id="KW-0055">Arginine biosynthesis</keyword>
<dbReference type="InterPro" id="IPR004662">
    <property type="entry name" value="AcgluKinase_fam"/>
</dbReference>
<organism evidence="29 30">
    <name type="scientific">Aspergillus fumigatiaffinis</name>
    <dbReference type="NCBI Taxonomy" id="340414"/>
    <lineage>
        <taxon>Eukaryota</taxon>
        <taxon>Fungi</taxon>
        <taxon>Dikarya</taxon>
        <taxon>Ascomycota</taxon>
        <taxon>Pezizomycotina</taxon>
        <taxon>Eurotiomycetes</taxon>
        <taxon>Eurotiomycetidae</taxon>
        <taxon>Eurotiales</taxon>
        <taxon>Aspergillaceae</taxon>
        <taxon>Aspergillus</taxon>
        <taxon>Aspergillus subgen. Fumigati</taxon>
    </lineage>
</organism>
<dbReference type="InterPro" id="IPR058924">
    <property type="entry name" value="AGPR_dimerisation_dom"/>
</dbReference>
<evidence type="ECO:0000256" key="6">
    <source>
        <dbReference type="ARBA" id="ARBA00007239"/>
    </source>
</evidence>
<evidence type="ECO:0000256" key="26">
    <source>
        <dbReference type="SAM" id="Phobius"/>
    </source>
</evidence>
<dbReference type="Gene3D" id="1.20.5.110">
    <property type="match status" value="1"/>
</dbReference>
<keyword evidence="12" id="KW-0547">Nucleotide-binding</keyword>
<gene>
    <name evidence="29" type="ORF">CNMCM6805_010136</name>
</gene>
<dbReference type="HAMAP" id="MF_00150">
    <property type="entry name" value="ArgC_type1"/>
    <property type="match status" value="1"/>
</dbReference>
<dbReference type="InterPro" id="IPR000534">
    <property type="entry name" value="Semialdehyde_DH_NAD-bd"/>
</dbReference>
<dbReference type="CDD" id="cd04263">
    <property type="entry name" value="DUF619-NAGK-FABP"/>
    <property type="match status" value="1"/>
</dbReference>
<evidence type="ECO:0000256" key="9">
    <source>
        <dbReference type="ARBA" id="ARBA00022605"/>
    </source>
</evidence>
<evidence type="ECO:0000256" key="25">
    <source>
        <dbReference type="SAM" id="MobiDB-lite"/>
    </source>
</evidence>
<feature type="domain" description="V-SNARE coiled-coil homology" evidence="27">
    <location>
        <begin position="31"/>
        <end position="91"/>
    </location>
</feature>
<evidence type="ECO:0000256" key="22">
    <source>
        <dbReference type="ARBA" id="ARBA00023268"/>
    </source>
</evidence>
<comment type="similarity">
    <text evidence="6">In the C-terminal section; belongs to the NAGSA dehydrogenase family.</text>
</comment>
<evidence type="ECO:0000256" key="4">
    <source>
        <dbReference type="ARBA" id="ARBA00004862"/>
    </source>
</evidence>
<dbReference type="PRINTS" id="PR00219">
    <property type="entry name" value="SYNAPTOBREVN"/>
</dbReference>
<evidence type="ECO:0000256" key="10">
    <source>
        <dbReference type="ARBA" id="ARBA00022679"/>
    </source>
</evidence>
<evidence type="ECO:0000256" key="3">
    <source>
        <dbReference type="ARBA" id="ARBA00004828"/>
    </source>
</evidence>
<dbReference type="GO" id="GO:0003942">
    <property type="term" value="F:N-acetyl-gamma-glutamyl-phosphate reductase activity"/>
    <property type="evidence" value="ECO:0007669"/>
    <property type="project" value="InterPro"/>
</dbReference>
<dbReference type="GO" id="GO:0061024">
    <property type="term" value="P:membrane organization"/>
    <property type="evidence" value="ECO:0007669"/>
    <property type="project" value="UniProtKB-ARBA"/>
</dbReference>
<reference evidence="29" key="2">
    <citation type="submission" date="2020-04" db="EMBL/GenBank/DDBJ databases">
        <authorList>
            <person name="Santos R.A.C."/>
            <person name="Steenwyk J.L."/>
            <person name="Rivero-Menendez O."/>
            <person name="Mead M.E."/>
            <person name="Silva L.P."/>
            <person name="Bastos R.W."/>
            <person name="Alastruey-Izquierdo A."/>
            <person name="Goldman G.H."/>
            <person name="Rokas A."/>
        </authorList>
    </citation>
    <scope>NUCLEOTIDE SEQUENCE</scope>
    <source>
        <strain evidence="29">CNM-CM6805</strain>
    </source>
</reference>
<dbReference type="SUPFAM" id="SSF53633">
    <property type="entry name" value="Carbamate kinase-like"/>
    <property type="match status" value="1"/>
</dbReference>
<dbReference type="OrthoDB" id="438291at2759"/>
<dbReference type="Proteomes" id="UP000653565">
    <property type="component" value="Unassembled WGS sequence"/>
</dbReference>
<dbReference type="GO" id="GO:0003991">
    <property type="term" value="F:acetylglutamate kinase activity"/>
    <property type="evidence" value="ECO:0007669"/>
    <property type="project" value="TreeGrafter"/>
</dbReference>
<evidence type="ECO:0000259" key="28">
    <source>
        <dbReference type="PROSITE" id="PS51731"/>
    </source>
</evidence>
<dbReference type="Pfam" id="PF00957">
    <property type="entry name" value="Synaptobrevin"/>
    <property type="match status" value="1"/>
</dbReference>
<comment type="caution">
    <text evidence="29">The sequence shown here is derived from an EMBL/GenBank/DDBJ whole genome shotgun (WGS) entry which is preliminary data.</text>
</comment>
<keyword evidence="16" id="KW-0809">Transit peptide</keyword>
<dbReference type="CDD" id="cd24149">
    <property type="entry name" value="AGPR_N_ARG5_6_like"/>
    <property type="match status" value="1"/>
</dbReference>
<dbReference type="FunFam" id="3.30.360.10:FF:000019">
    <property type="entry name" value="Bifunctional acetylglutamate kinase/N-acetyl-gamma-glutamyl-phosphate reductase"/>
    <property type="match status" value="1"/>
</dbReference>
<evidence type="ECO:0000313" key="29">
    <source>
        <dbReference type="EMBL" id="KAF4232187.1"/>
    </source>
</evidence>
<comment type="pathway">
    <text evidence="4">Amino-acid biosynthesis; L-arginine biosynthesis; N(2)-acetyl-L-ornithine from L-glutamate: step 3/4.</text>
</comment>
<dbReference type="CDD" id="cd23936">
    <property type="entry name" value="AGPR_C_ARG5_6_like"/>
    <property type="match status" value="1"/>
</dbReference>
<proteinExistence type="inferred from homology"/>
<keyword evidence="11 26" id="KW-0812">Transmembrane</keyword>
<dbReference type="GO" id="GO:0005759">
    <property type="term" value="C:mitochondrial matrix"/>
    <property type="evidence" value="ECO:0007669"/>
    <property type="project" value="TreeGrafter"/>
</dbReference>
<dbReference type="InterPro" id="IPR001048">
    <property type="entry name" value="Asp/Glu/Uridylate_kinase"/>
</dbReference>
<feature type="active site" evidence="24">
    <location>
        <position position="876"/>
    </location>
</feature>
<protein>
    <recommendedName>
        <fullName evidence="31">N-acetyl-gamma-glutamyl-phosphate reductase</fullName>
    </recommendedName>
</protein>
<dbReference type="Gene3D" id="3.40.1160.10">
    <property type="entry name" value="Acetylglutamate kinase-like"/>
    <property type="match status" value="1"/>
</dbReference>
<evidence type="ECO:0000256" key="5">
    <source>
        <dbReference type="ARBA" id="ARBA00006830"/>
    </source>
</evidence>
<dbReference type="GO" id="GO:0070401">
    <property type="term" value="F:NADP+ binding"/>
    <property type="evidence" value="ECO:0007669"/>
    <property type="project" value="InterPro"/>
</dbReference>
<dbReference type="NCBIfam" id="TIGR01850">
    <property type="entry name" value="argC"/>
    <property type="match status" value="1"/>
</dbReference>
<dbReference type="PROSITE" id="PS51731">
    <property type="entry name" value="GNAT_NAGS"/>
    <property type="match status" value="1"/>
</dbReference>
<feature type="transmembrane region" description="Helical" evidence="26">
    <location>
        <begin position="97"/>
        <end position="121"/>
    </location>
</feature>
<dbReference type="InterPro" id="IPR001388">
    <property type="entry name" value="Synaptobrevin-like"/>
</dbReference>
<dbReference type="AlphaFoldDB" id="A0A8H4H0J3"/>
<evidence type="ECO:0000256" key="15">
    <source>
        <dbReference type="ARBA" id="ARBA00022857"/>
    </source>
</evidence>
<dbReference type="SUPFAM" id="SSF58038">
    <property type="entry name" value="SNARE fusion complex"/>
    <property type="match status" value="1"/>
</dbReference>
<evidence type="ECO:0000256" key="11">
    <source>
        <dbReference type="ARBA" id="ARBA00022692"/>
    </source>
</evidence>
<comment type="similarity">
    <text evidence="5">In the N-terminal section; belongs to the acetylglutamate kinase family.</text>
</comment>
<dbReference type="InterPro" id="IPR000706">
    <property type="entry name" value="AGPR_type-1"/>
</dbReference>
<dbReference type="InterPro" id="IPR023013">
    <property type="entry name" value="AGPR_AS"/>
</dbReference>
<evidence type="ECO:0000256" key="2">
    <source>
        <dbReference type="ARBA" id="ARBA00004211"/>
    </source>
</evidence>
<evidence type="ECO:0008006" key="31">
    <source>
        <dbReference type="Google" id="ProtNLM"/>
    </source>
</evidence>
<dbReference type="PROSITE" id="PS50892">
    <property type="entry name" value="V_SNARE"/>
    <property type="match status" value="1"/>
</dbReference>
<dbReference type="GO" id="GO:0016192">
    <property type="term" value="P:vesicle-mediated transport"/>
    <property type="evidence" value="ECO:0007669"/>
    <property type="project" value="InterPro"/>
</dbReference>
<dbReference type="GO" id="GO:0005886">
    <property type="term" value="C:plasma membrane"/>
    <property type="evidence" value="ECO:0007669"/>
    <property type="project" value="UniProtKB-ARBA"/>
</dbReference>
<feature type="domain" description="N-acetyltransferase" evidence="28">
    <location>
        <begin position="507"/>
        <end position="662"/>
    </location>
</feature>
<dbReference type="FunFam" id="3.40.630.30:FF:000029">
    <property type="entry name" value="Bifunctional acetylglutamate kinase/N-acetyl-gamma-glutamyl-phosphate reductase"/>
    <property type="match status" value="1"/>
</dbReference>
<keyword evidence="19 23" id="KW-0175">Coiled coil</keyword>
<keyword evidence="10" id="KW-0808">Transferase</keyword>
<dbReference type="EMBL" id="JAAAPX010000094">
    <property type="protein sequence ID" value="KAF4232187.1"/>
    <property type="molecule type" value="Genomic_DNA"/>
</dbReference>
<dbReference type="FunFam" id="1.20.5.110:FF:000063">
    <property type="entry name" value="Synaptobrevin 1"/>
    <property type="match status" value="1"/>
</dbReference>
<dbReference type="FunFam" id="3.40.1160.10:FF:000011">
    <property type="entry name" value="N-acetyl-gamma-glutamyl-phosphate reductase, variant"/>
    <property type="match status" value="1"/>
</dbReference>
<dbReference type="SMART" id="SM00859">
    <property type="entry name" value="Semialdhyde_dh"/>
    <property type="match status" value="1"/>
</dbReference>
<dbReference type="Pfam" id="PF04768">
    <property type="entry name" value="NAT"/>
    <property type="match status" value="1"/>
</dbReference>
<keyword evidence="20" id="KW-0496">Mitochondrion</keyword>
<dbReference type="GO" id="GO:0006526">
    <property type="term" value="P:L-arginine biosynthetic process"/>
    <property type="evidence" value="ECO:0007669"/>
    <property type="project" value="UniProtKB-UniPathway"/>
</dbReference>
<evidence type="ECO:0000256" key="8">
    <source>
        <dbReference type="ARBA" id="ARBA00022571"/>
    </source>
</evidence>
<feature type="compositionally biased region" description="Low complexity" evidence="25">
    <location>
        <begin position="11"/>
        <end position="28"/>
    </location>
</feature>
<evidence type="ECO:0000256" key="7">
    <source>
        <dbReference type="ARBA" id="ARBA00008025"/>
    </source>
</evidence>
<comment type="similarity">
    <text evidence="7">Belongs to the synaptobrevin family.</text>
</comment>
<keyword evidence="15" id="KW-0521">NADP</keyword>
<dbReference type="PANTHER" id="PTHR23342">
    <property type="entry name" value="N-ACETYLGLUTAMATE SYNTHASE"/>
    <property type="match status" value="1"/>
</dbReference>
<dbReference type="InterPro" id="IPR036393">
    <property type="entry name" value="AceGlu_kinase-like_sf"/>
</dbReference>
<dbReference type="SUPFAM" id="SSF51735">
    <property type="entry name" value="NAD(P)-binding Rossmann-fold domains"/>
    <property type="match status" value="1"/>
</dbReference>
<dbReference type="Pfam" id="PF22698">
    <property type="entry name" value="Semialdhyde_dhC_1"/>
    <property type="match status" value="1"/>
</dbReference>
<evidence type="ECO:0000256" key="1">
    <source>
        <dbReference type="ARBA" id="ARBA00004173"/>
    </source>
</evidence>
<dbReference type="SUPFAM" id="SSF55347">
    <property type="entry name" value="Glyceraldehyde-3-phosphate dehydrogenase-like, C-terminal domain"/>
    <property type="match status" value="1"/>
</dbReference>
<dbReference type="InterPro" id="IPR041734">
    <property type="entry name" value="NAGK-fArgBP"/>
</dbReference>
<evidence type="ECO:0000256" key="18">
    <source>
        <dbReference type="ARBA" id="ARBA00023002"/>
    </source>
</evidence>
<dbReference type="PANTHER" id="PTHR23342:SF0">
    <property type="entry name" value="N-ACETYLGLUTAMATE SYNTHASE, MITOCHONDRIAL"/>
    <property type="match status" value="1"/>
</dbReference>
<dbReference type="NCBIfam" id="TIGR00761">
    <property type="entry name" value="argB"/>
    <property type="match status" value="1"/>
</dbReference>
<dbReference type="Gene3D" id="3.30.360.10">
    <property type="entry name" value="Dihydrodipicolinate Reductase, domain 2"/>
    <property type="match status" value="1"/>
</dbReference>
<evidence type="ECO:0000256" key="24">
    <source>
        <dbReference type="PROSITE-ProRule" id="PRU10010"/>
    </source>
</evidence>
<dbReference type="FunFam" id="3.40.50.720:FF:000154">
    <property type="entry name" value="Bifunctional acetylglutamate kinase/N-acetyl-gamma-glutamyl-phosphate reductase"/>
    <property type="match status" value="1"/>
</dbReference>
<sequence length="1058" mass="116449">MSEQPYDPYIPSGSNGPSASAGSAAQNGDPRTREIDKKIQETVDTMRSNIFKVSERGERLDSLQDKTDNLAVSAQGFRRGANRVRKQMWWKDMKMRVCLVICIICLLIVIIVPAGVELFFLPESGFSKKAGEKNRARLRLHCVRSKTIESCRMLVDKMFSLRTAVRRASTSKPLRALSAPHAVSSARLCSPRHALKASAVPLLQSRPYSRAADPHLSSTRSTVVQLLSNIGSKREVQQYLSHFTSVSSQQFAVIKVGGAIITEHLQTLSSALAFLNHVGLYPIVVHGAGPQLNRMLEAAGVEPQFEDGIRVTDGKTLALARKLFLEENLKLIEELERMGVRARPINAGVFYADYLDKEKYNLVGKINGVNKKPIESAIEAGCLPILTSMAETPDGQVLNVNADVAAGELARALQPLKIVYLAEKGGLFNGDTGEKISVINLDEEYDHLMTQWWVRHGTRLKIKEMKELLNDLPRTSSVAIIHPADLQKELFTDSGAGTLIRRGNKVHTKTSLAEFEDLEKLKDVLVRDREGLDARATVDRYVEGLKERDFKVYYDEPMEALAVVLPPSQDNSSSFPHLATFTITKSGWLSNVADNVFAAIKKDFPQLVWTVKENDENLTWFFDKADGSLSRDGEVLFWYGIESGEEVKQLVQEFNQHGRQMFGDINLEARLQRAAQAATNIGKGFGASGASVEQKRAFSSTANALRAARFGRPAVSPSAVRSYSTTNPNPPLGEKNMSNNRPSKVALIGARGYTGQALINLINAHPYMDLRHVSSRELAGKKLQGYDKREIVYENLSPEDVKRMSANGDVDCWVMALPNGVCKPFVDAVDQGSETGNVIVDLSADYRFDDKWTYGLPELVNRGKIAQATRISNPGCYATAAQIGIAPLVPYLGGQPTVFGVSGYSGAGTKPSPKNDVQNLTNNIIPYSLTDHIHEREISTQLGTSIAFIPHVAVWFQGIHHTINIPLNQEMTSRDIRNIYQERYAGEKLVKIIGEAPLVKNIAGRHGIEVGGFAVHSSGKRVVVCATIDNLLKGAATQCLQNMNLALGYGEYEGIPLE</sequence>
<keyword evidence="9" id="KW-0028">Amino-acid biosynthesis</keyword>
<dbReference type="InterPro" id="IPR042855">
    <property type="entry name" value="V_SNARE_CC"/>
</dbReference>
<evidence type="ECO:0000256" key="23">
    <source>
        <dbReference type="PROSITE-ProRule" id="PRU00290"/>
    </source>
</evidence>
<evidence type="ECO:0000259" key="27">
    <source>
        <dbReference type="PROSITE" id="PS50892"/>
    </source>
</evidence>
<keyword evidence="14" id="KW-0067">ATP-binding</keyword>
<reference evidence="29" key="1">
    <citation type="journal article" date="2020" name="bioRxiv">
        <title>Genomic and phenotypic heterogeneity of clinical isolates of the human pathogens Aspergillus fumigatus, Aspergillus lentulus and Aspergillus fumigatiaffinis.</title>
        <authorList>
            <person name="dos Santos R.A.C."/>
            <person name="Steenwyk J.L."/>
            <person name="Rivero-Menendez O."/>
            <person name="Mead M.E."/>
            <person name="Silva L.P."/>
            <person name="Bastos R.W."/>
            <person name="Alastruey-Izquierdo A."/>
            <person name="Goldman G.H."/>
            <person name="Rokas A."/>
        </authorList>
    </citation>
    <scope>NUCLEOTIDE SEQUENCE</scope>
    <source>
        <strain evidence="29">CNM-CM6805</strain>
    </source>
</reference>